<evidence type="ECO:0000256" key="5">
    <source>
        <dbReference type="ARBA" id="ARBA00022729"/>
    </source>
</evidence>
<accession>A0ABP0T9U8</accession>
<evidence type="ECO:0000256" key="6">
    <source>
        <dbReference type="ARBA" id="ARBA00023055"/>
    </source>
</evidence>
<reference evidence="9 10" key="1">
    <citation type="submission" date="2024-02" db="EMBL/GenBank/DDBJ databases">
        <authorList>
            <consortium name="ELIXIR-Norway"/>
            <consortium name="Elixir Norway"/>
        </authorList>
    </citation>
    <scope>NUCLEOTIDE SEQUENCE [LARGE SCALE GENOMIC DNA]</scope>
</reference>
<evidence type="ECO:0000313" key="10">
    <source>
        <dbReference type="Proteomes" id="UP001497512"/>
    </source>
</evidence>
<name>A0ABP0T9U8_9BRYO</name>
<evidence type="ECO:0000256" key="3">
    <source>
        <dbReference type="ARBA" id="ARBA00011245"/>
    </source>
</evidence>
<dbReference type="InterPro" id="IPR003172">
    <property type="entry name" value="ML_dom"/>
</dbReference>
<evidence type="ECO:0000313" key="9">
    <source>
        <dbReference type="EMBL" id="CAK9190568.1"/>
    </source>
</evidence>
<keyword evidence="4" id="KW-0813">Transport</keyword>
<dbReference type="EMBL" id="OZ019893">
    <property type="protein sequence ID" value="CAK9190568.1"/>
    <property type="molecule type" value="Genomic_DNA"/>
</dbReference>
<evidence type="ECO:0000256" key="2">
    <source>
        <dbReference type="ARBA" id="ARBA00006370"/>
    </source>
</evidence>
<dbReference type="PANTHER" id="PTHR11306:SF0">
    <property type="entry name" value="PHOSPHATIDYLGLYCEROL_PHOSPHATIDYLINOSITOL TRANSFER PROTEIN"/>
    <property type="match status" value="1"/>
</dbReference>
<dbReference type="InterPro" id="IPR014756">
    <property type="entry name" value="Ig_E-set"/>
</dbReference>
<keyword evidence="5 7" id="KW-0732">Signal</keyword>
<sequence length="185" mass="20322">MAIKFPANLVAVVFLCVTLVPVTNAGLDRPVKPSTWKLCDKHAKYDVEVKNVTIQPYPAVSGEDVTFIVPAVTNEKITAGSVVITVSFHGVPVHAERNDICSRAECPIAPGDFTLENTQPLPRITPPGDYKIKLQFLGEDDDVLACADITFTIVWGKFQETSLNFFNPLQLHSKPGLRQAHLAHF</sequence>
<feature type="domain" description="MD-2-related lipid-recognition" evidence="8">
    <location>
        <begin position="36"/>
        <end position="151"/>
    </location>
</feature>
<keyword evidence="6" id="KW-0445">Lipid transport</keyword>
<dbReference type="Pfam" id="PF02221">
    <property type="entry name" value="E1_DerP2_DerF2"/>
    <property type="match status" value="1"/>
</dbReference>
<dbReference type="SUPFAM" id="SSF81296">
    <property type="entry name" value="E set domains"/>
    <property type="match status" value="1"/>
</dbReference>
<feature type="chain" id="PRO_5045784859" description="MD-2-related lipid-recognition domain-containing protein" evidence="7">
    <location>
        <begin position="26"/>
        <end position="185"/>
    </location>
</feature>
<evidence type="ECO:0000256" key="7">
    <source>
        <dbReference type="SAM" id="SignalP"/>
    </source>
</evidence>
<dbReference type="PANTHER" id="PTHR11306">
    <property type="entry name" value="NIEMANN PICK TYPE C2 PROTEIN NPC2-RELATED"/>
    <property type="match status" value="1"/>
</dbReference>
<evidence type="ECO:0000259" key="8">
    <source>
        <dbReference type="SMART" id="SM00737"/>
    </source>
</evidence>
<keyword evidence="10" id="KW-1185">Reference proteome</keyword>
<dbReference type="Proteomes" id="UP001497512">
    <property type="component" value="Chromosome 1"/>
</dbReference>
<feature type="signal peptide" evidence="7">
    <location>
        <begin position="1"/>
        <end position="25"/>
    </location>
</feature>
<dbReference type="InterPro" id="IPR039670">
    <property type="entry name" value="NPC2-like"/>
</dbReference>
<comment type="subunit">
    <text evidence="3">Monomer.</text>
</comment>
<evidence type="ECO:0000256" key="4">
    <source>
        <dbReference type="ARBA" id="ARBA00022448"/>
    </source>
</evidence>
<organism evidence="9 10">
    <name type="scientific">Sphagnum troendelagicum</name>
    <dbReference type="NCBI Taxonomy" id="128251"/>
    <lineage>
        <taxon>Eukaryota</taxon>
        <taxon>Viridiplantae</taxon>
        <taxon>Streptophyta</taxon>
        <taxon>Embryophyta</taxon>
        <taxon>Bryophyta</taxon>
        <taxon>Sphagnophytina</taxon>
        <taxon>Sphagnopsida</taxon>
        <taxon>Sphagnales</taxon>
        <taxon>Sphagnaceae</taxon>
        <taxon>Sphagnum</taxon>
    </lineage>
</organism>
<dbReference type="Gene3D" id="2.60.40.770">
    <property type="match status" value="1"/>
</dbReference>
<proteinExistence type="inferred from homology"/>
<protein>
    <recommendedName>
        <fullName evidence="8">MD-2-related lipid-recognition domain-containing protein</fullName>
    </recommendedName>
</protein>
<gene>
    <name evidence="9" type="ORF">CSSPTR1EN2_LOCUS955</name>
</gene>
<evidence type="ECO:0000256" key="1">
    <source>
        <dbReference type="ARBA" id="ARBA00002053"/>
    </source>
</evidence>
<comment type="function">
    <text evidence="1">Catalyzes the intermembrane transfer of phosphatidylglycerol and phosphatidylinositol.</text>
</comment>
<comment type="similarity">
    <text evidence="2">Belongs to the NPC2 family.</text>
</comment>
<dbReference type="SMART" id="SM00737">
    <property type="entry name" value="ML"/>
    <property type="match status" value="1"/>
</dbReference>